<dbReference type="InterPro" id="IPR020449">
    <property type="entry name" value="Tscrpt_reg_AraC-type_HTH"/>
</dbReference>
<reference evidence="7 8" key="1">
    <citation type="journal article" date="2021" name="Pathogens">
        <title>Isolation and Characterization of Kingella bonacorsii sp. nov., A Novel Kingella Species Detected in a Stable Periodontitis Subject.</title>
        <authorList>
            <person name="Antezack A."/>
            <person name="Boxberger M."/>
            <person name="Rolland C."/>
            <person name="Monnet-Corti V."/>
            <person name="La Scola B."/>
        </authorList>
    </citation>
    <scope>NUCLEOTIDE SEQUENCE [LARGE SCALE GENOMIC DNA]</scope>
    <source>
        <strain evidence="7 8">Marseille-Q4569</strain>
    </source>
</reference>
<evidence type="ECO:0000313" key="7">
    <source>
        <dbReference type="EMBL" id="MBK0395329.1"/>
    </source>
</evidence>
<dbReference type="Gene3D" id="1.10.10.60">
    <property type="entry name" value="Homeodomain-like"/>
    <property type="match status" value="2"/>
</dbReference>
<dbReference type="SUPFAM" id="SSF51215">
    <property type="entry name" value="Regulatory protein AraC"/>
    <property type="match status" value="1"/>
</dbReference>
<dbReference type="PANTHER" id="PTHR46796">
    <property type="entry name" value="HTH-TYPE TRANSCRIPTIONAL ACTIVATOR RHAS-RELATED"/>
    <property type="match status" value="1"/>
</dbReference>
<evidence type="ECO:0000259" key="6">
    <source>
        <dbReference type="PROSITE" id="PS01124"/>
    </source>
</evidence>
<dbReference type="PRINTS" id="PR00032">
    <property type="entry name" value="HTHARAC"/>
</dbReference>
<dbReference type="SUPFAM" id="SSF46689">
    <property type="entry name" value="Homeodomain-like"/>
    <property type="match status" value="2"/>
</dbReference>
<dbReference type="Gene3D" id="2.60.120.10">
    <property type="entry name" value="Jelly Rolls"/>
    <property type="match status" value="1"/>
</dbReference>
<keyword evidence="1" id="KW-0963">Cytoplasm</keyword>
<sequence>MTILDNLITLAQITGSIDVQCSFNGDWYVRHSSQRTQGVVHIVTHGTGYLKLDNEAQARQLQAGDIIFFPRNAAHTLSSQIGCNNTQHAPSISQQGGITHKQTNASANAAQLNLYCAHFAYETHNSLLQGLPEIIILNTPYSTTQAIVSLLQYEISQNEHSTTAAINALSTVLLVHILRTYLSQNEHQAPLTGVLNGWRDRRLRSVVQAVTQEPERDWRVEELAELAKLSRAQLMRLFRSQMQTSPHAFVSSMRLQKAAMLLRNSQSTILAVALESGYQSETHFGKVFKKHYGCTPKQYRQQRITAETLKTEDYSI</sequence>
<dbReference type="InterPro" id="IPR014710">
    <property type="entry name" value="RmlC-like_jellyroll"/>
</dbReference>
<dbReference type="EMBL" id="JAEHNZ010000001">
    <property type="protein sequence ID" value="MBK0395329.1"/>
    <property type="molecule type" value="Genomic_DNA"/>
</dbReference>
<dbReference type="PROSITE" id="PS00041">
    <property type="entry name" value="HTH_ARAC_FAMILY_1"/>
    <property type="match status" value="1"/>
</dbReference>
<dbReference type="InterPro" id="IPR037923">
    <property type="entry name" value="HTH-like"/>
</dbReference>
<dbReference type="PROSITE" id="PS01124">
    <property type="entry name" value="HTH_ARAC_FAMILY_2"/>
    <property type="match status" value="1"/>
</dbReference>
<name>A0ABS1BPX0_9NEIS</name>
<feature type="domain" description="HTH araC/xylS-type" evidence="6">
    <location>
        <begin position="204"/>
        <end position="302"/>
    </location>
</feature>
<evidence type="ECO:0000313" key="8">
    <source>
        <dbReference type="Proteomes" id="UP000614058"/>
    </source>
</evidence>
<evidence type="ECO:0000256" key="1">
    <source>
        <dbReference type="ARBA" id="ARBA00022490"/>
    </source>
</evidence>
<evidence type="ECO:0000256" key="2">
    <source>
        <dbReference type="ARBA" id="ARBA00023015"/>
    </source>
</evidence>
<keyword evidence="2" id="KW-0805">Transcription regulation</keyword>
<evidence type="ECO:0000256" key="4">
    <source>
        <dbReference type="ARBA" id="ARBA00023159"/>
    </source>
</evidence>
<comment type="caution">
    <text evidence="7">The sequence shown here is derived from an EMBL/GenBank/DDBJ whole genome shotgun (WGS) entry which is preliminary data.</text>
</comment>
<dbReference type="InterPro" id="IPR032783">
    <property type="entry name" value="AraC_lig"/>
</dbReference>
<dbReference type="Pfam" id="PF12833">
    <property type="entry name" value="HTH_18"/>
    <property type="match status" value="1"/>
</dbReference>
<dbReference type="InterPro" id="IPR018062">
    <property type="entry name" value="HTH_AraC-typ_CS"/>
</dbReference>
<protein>
    <submittedName>
        <fullName evidence="7">Cupin domain-containing protein</fullName>
    </submittedName>
</protein>
<dbReference type="Proteomes" id="UP000614058">
    <property type="component" value="Unassembled WGS sequence"/>
</dbReference>
<evidence type="ECO:0000256" key="3">
    <source>
        <dbReference type="ARBA" id="ARBA00023125"/>
    </source>
</evidence>
<dbReference type="InterPro" id="IPR009057">
    <property type="entry name" value="Homeodomain-like_sf"/>
</dbReference>
<dbReference type="SMART" id="SM00342">
    <property type="entry name" value="HTH_ARAC"/>
    <property type="match status" value="1"/>
</dbReference>
<keyword evidence="3" id="KW-0238">DNA-binding</keyword>
<dbReference type="PANTHER" id="PTHR46796:SF13">
    <property type="entry name" value="HTH-TYPE TRANSCRIPTIONAL ACTIVATOR RHAS"/>
    <property type="match status" value="1"/>
</dbReference>
<dbReference type="RefSeq" id="WP_200521315.1">
    <property type="nucleotide sequence ID" value="NZ_JAEHNZ010000001.1"/>
</dbReference>
<keyword evidence="4" id="KW-0010">Activator</keyword>
<proteinExistence type="predicted"/>
<dbReference type="InterPro" id="IPR050204">
    <property type="entry name" value="AraC_XylS_family_regulators"/>
</dbReference>
<dbReference type="Pfam" id="PF12852">
    <property type="entry name" value="Cupin_6"/>
    <property type="match status" value="1"/>
</dbReference>
<gene>
    <name evidence="7" type="ORF">JDW22_01680</name>
</gene>
<evidence type="ECO:0000256" key="5">
    <source>
        <dbReference type="ARBA" id="ARBA00023163"/>
    </source>
</evidence>
<dbReference type="InterPro" id="IPR018060">
    <property type="entry name" value="HTH_AraC"/>
</dbReference>
<keyword evidence="5" id="KW-0804">Transcription</keyword>
<keyword evidence="8" id="KW-1185">Reference proteome</keyword>
<organism evidence="7 8">
    <name type="scientific">Kingella bonacorsii</name>
    <dbReference type="NCBI Taxonomy" id="2796361"/>
    <lineage>
        <taxon>Bacteria</taxon>
        <taxon>Pseudomonadati</taxon>
        <taxon>Pseudomonadota</taxon>
        <taxon>Betaproteobacteria</taxon>
        <taxon>Neisseriales</taxon>
        <taxon>Neisseriaceae</taxon>
        <taxon>Kingella</taxon>
    </lineage>
</organism>
<accession>A0ABS1BPX0</accession>